<dbReference type="RefSeq" id="WP_205004920.1">
    <property type="nucleotide sequence ID" value="NZ_JAFBER010000044.1"/>
</dbReference>
<reference evidence="1 2" key="1">
    <citation type="submission" date="2021-01" db="EMBL/GenBank/DDBJ databases">
        <title>Genomic Encyclopedia of Type Strains, Phase IV (KMG-IV): sequencing the most valuable type-strain genomes for metagenomic binning, comparative biology and taxonomic classification.</title>
        <authorList>
            <person name="Goeker M."/>
        </authorList>
    </citation>
    <scope>NUCLEOTIDE SEQUENCE [LARGE SCALE GENOMIC DNA]</scope>
    <source>
        <strain evidence="1 2">DSM 28236</strain>
    </source>
</reference>
<accession>A0ABS2Q5S4</accession>
<comment type="caution">
    <text evidence="1">The sequence shown here is derived from an EMBL/GenBank/DDBJ whole genome shotgun (WGS) entry which is preliminary data.</text>
</comment>
<evidence type="ECO:0000313" key="1">
    <source>
        <dbReference type="EMBL" id="MBM7647059.1"/>
    </source>
</evidence>
<proteinExistence type="predicted"/>
<gene>
    <name evidence="1" type="ORF">JOD45_003304</name>
</gene>
<organism evidence="1 2">
    <name type="scientific">Scopulibacillus daqui</name>
    <dbReference type="NCBI Taxonomy" id="1469162"/>
    <lineage>
        <taxon>Bacteria</taxon>
        <taxon>Bacillati</taxon>
        <taxon>Bacillota</taxon>
        <taxon>Bacilli</taxon>
        <taxon>Bacillales</taxon>
        <taxon>Sporolactobacillaceae</taxon>
        <taxon>Scopulibacillus</taxon>
    </lineage>
</organism>
<dbReference type="Proteomes" id="UP000808914">
    <property type="component" value="Unassembled WGS sequence"/>
</dbReference>
<protein>
    <recommendedName>
        <fullName evidence="3">HPr family phosphocarrier protein</fullName>
    </recommendedName>
</protein>
<name>A0ABS2Q5S4_9BACL</name>
<keyword evidence="2" id="KW-1185">Reference proteome</keyword>
<sequence length="93" mass="10704">MKNIISFKLQPNCLTIHNIMYFYKLNQTADCDIYFYGNGGKTCKVNNLPRLISFLLTFRDEKLLTIIEGKDALHVKNTLSKLLGYHLYSAAVQ</sequence>
<dbReference type="EMBL" id="JAFBER010000044">
    <property type="protein sequence ID" value="MBM7647059.1"/>
    <property type="molecule type" value="Genomic_DNA"/>
</dbReference>
<evidence type="ECO:0000313" key="2">
    <source>
        <dbReference type="Proteomes" id="UP000808914"/>
    </source>
</evidence>
<evidence type="ECO:0008006" key="3">
    <source>
        <dbReference type="Google" id="ProtNLM"/>
    </source>
</evidence>